<sequence length="217" mass="23422">MRLEVLLLFLLGILVVVEGLQIGVPRFAEIKELQFSFLPARLEVNPLLPLSMVILKRESKCIALKDLGSALPSEWDGEVEIRLLGEDGVEGRVGIQTGLMDYGEDFDDAGAMIYMVTTEEKRGSLWGGGILGGRWKPGYVMSCVAAAVVGGVGGDGVVCVLDDRVGGGKLKGVYEDYGWSQVGEMQGREVMGKRTNGGNKWGELKGRWALGDDEDKG</sequence>
<protein>
    <submittedName>
        <fullName evidence="2">Uncharacterized protein</fullName>
    </submittedName>
</protein>
<gene>
    <name evidence="2" type="ORF">TrCOL_g10496</name>
</gene>
<dbReference type="Proteomes" id="UP001165065">
    <property type="component" value="Unassembled WGS sequence"/>
</dbReference>
<organism evidence="2 3">
    <name type="scientific">Triparma columacea</name>
    <dbReference type="NCBI Taxonomy" id="722753"/>
    <lineage>
        <taxon>Eukaryota</taxon>
        <taxon>Sar</taxon>
        <taxon>Stramenopiles</taxon>
        <taxon>Ochrophyta</taxon>
        <taxon>Bolidophyceae</taxon>
        <taxon>Parmales</taxon>
        <taxon>Triparmaceae</taxon>
        <taxon>Triparma</taxon>
    </lineage>
</organism>
<reference evidence="3" key="1">
    <citation type="journal article" date="2023" name="Commun. Biol.">
        <title>Genome analysis of Parmales, the sister group of diatoms, reveals the evolutionary specialization of diatoms from phago-mixotrophs to photoautotrophs.</title>
        <authorList>
            <person name="Ban H."/>
            <person name="Sato S."/>
            <person name="Yoshikawa S."/>
            <person name="Yamada K."/>
            <person name="Nakamura Y."/>
            <person name="Ichinomiya M."/>
            <person name="Sato N."/>
            <person name="Blanc-Mathieu R."/>
            <person name="Endo H."/>
            <person name="Kuwata A."/>
            <person name="Ogata H."/>
        </authorList>
    </citation>
    <scope>NUCLEOTIDE SEQUENCE [LARGE SCALE GENOMIC DNA]</scope>
</reference>
<evidence type="ECO:0000313" key="3">
    <source>
        <dbReference type="Proteomes" id="UP001165065"/>
    </source>
</evidence>
<keyword evidence="3" id="KW-1185">Reference proteome</keyword>
<comment type="caution">
    <text evidence="2">The sequence shown here is derived from an EMBL/GenBank/DDBJ whole genome shotgun (WGS) entry which is preliminary data.</text>
</comment>
<accession>A0A9W7LG66</accession>
<name>A0A9W7LG66_9STRA</name>
<keyword evidence="1" id="KW-0732">Signal</keyword>
<evidence type="ECO:0000256" key="1">
    <source>
        <dbReference type="SAM" id="SignalP"/>
    </source>
</evidence>
<dbReference type="EMBL" id="BRYA01000385">
    <property type="protein sequence ID" value="GMI48312.1"/>
    <property type="molecule type" value="Genomic_DNA"/>
</dbReference>
<evidence type="ECO:0000313" key="2">
    <source>
        <dbReference type="EMBL" id="GMI48312.1"/>
    </source>
</evidence>
<proteinExistence type="predicted"/>
<feature type="chain" id="PRO_5040843237" evidence="1">
    <location>
        <begin position="20"/>
        <end position="217"/>
    </location>
</feature>
<dbReference type="OrthoDB" id="10476812at2759"/>
<dbReference type="AlphaFoldDB" id="A0A9W7LG66"/>
<feature type="signal peptide" evidence="1">
    <location>
        <begin position="1"/>
        <end position="19"/>
    </location>
</feature>